<feature type="transmembrane region" description="Helical" evidence="6">
    <location>
        <begin position="109"/>
        <end position="133"/>
    </location>
</feature>
<dbReference type="Proteomes" id="UP001225605">
    <property type="component" value="Unassembled WGS sequence"/>
</dbReference>
<evidence type="ECO:0000313" key="9">
    <source>
        <dbReference type="Proteomes" id="UP001225605"/>
    </source>
</evidence>
<dbReference type="InterPro" id="IPR013525">
    <property type="entry name" value="ABC2_TM"/>
</dbReference>
<feature type="transmembrane region" description="Helical" evidence="6">
    <location>
        <begin position="204"/>
        <end position="225"/>
    </location>
</feature>
<organism evidence="8 9">
    <name type="scientific">Saccharothrix yanglingensis</name>
    <dbReference type="NCBI Taxonomy" id="659496"/>
    <lineage>
        <taxon>Bacteria</taxon>
        <taxon>Bacillati</taxon>
        <taxon>Actinomycetota</taxon>
        <taxon>Actinomycetes</taxon>
        <taxon>Pseudonocardiales</taxon>
        <taxon>Pseudonocardiaceae</taxon>
        <taxon>Saccharothrix</taxon>
    </lineage>
</organism>
<evidence type="ECO:0000259" key="7">
    <source>
        <dbReference type="Pfam" id="PF01061"/>
    </source>
</evidence>
<dbReference type="PANTHER" id="PTHR43229:SF2">
    <property type="entry name" value="NODULATION PROTEIN J"/>
    <property type="match status" value="1"/>
</dbReference>
<evidence type="ECO:0000256" key="4">
    <source>
        <dbReference type="ARBA" id="ARBA00023136"/>
    </source>
</evidence>
<feature type="domain" description="ABC-2 type transporter transmembrane" evidence="7">
    <location>
        <begin position="5"/>
        <end position="187"/>
    </location>
</feature>
<gene>
    <name evidence="8" type="ORF">CKY47_10340</name>
</gene>
<dbReference type="PANTHER" id="PTHR43229">
    <property type="entry name" value="NODULATION PROTEIN J"/>
    <property type="match status" value="1"/>
</dbReference>
<feature type="transmembrane region" description="Helical" evidence="6">
    <location>
        <begin position="140"/>
        <end position="160"/>
    </location>
</feature>
<keyword evidence="2 6" id="KW-0812">Transmembrane</keyword>
<keyword evidence="3 6" id="KW-1133">Transmembrane helix</keyword>
<dbReference type="PIRSF" id="PIRSF006648">
    <property type="entry name" value="DrrB"/>
    <property type="match status" value="1"/>
</dbReference>
<dbReference type="Pfam" id="PF01061">
    <property type="entry name" value="ABC2_membrane"/>
    <property type="match status" value="1"/>
</dbReference>
<comment type="caution">
    <text evidence="8">The sequence shown here is derived from an EMBL/GenBank/DDBJ whole genome shotgun (WGS) entry which is preliminary data.</text>
</comment>
<dbReference type="InterPro" id="IPR000412">
    <property type="entry name" value="ABC_2_transport"/>
</dbReference>
<dbReference type="EMBL" id="NSDM01000003">
    <property type="protein sequence ID" value="MDQ2584371.1"/>
    <property type="molecule type" value="Genomic_DNA"/>
</dbReference>
<dbReference type="InterPro" id="IPR051784">
    <property type="entry name" value="Nod_factor_ABC_transporter"/>
</dbReference>
<keyword evidence="9" id="KW-1185">Reference proteome</keyword>
<evidence type="ECO:0000256" key="5">
    <source>
        <dbReference type="ARBA" id="ARBA00023251"/>
    </source>
</evidence>
<feature type="transmembrane region" description="Helical" evidence="6">
    <location>
        <begin position="69"/>
        <end position="97"/>
    </location>
</feature>
<accession>A0ABU0WWY0</accession>
<keyword evidence="4 6" id="KW-0472">Membrane</keyword>
<feature type="transmembrane region" description="Helical" evidence="6">
    <location>
        <begin position="29"/>
        <end position="49"/>
    </location>
</feature>
<evidence type="ECO:0000256" key="2">
    <source>
        <dbReference type="ARBA" id="ARBA00022692"/>
    </source>
</evidence>
<evidence type="ECO:0000256" key="1">
    <source>
        <dbReference type="ARBA" id="ARBA00004141"/>
    </source>
</evidence>
<keyword evidence="5" id="KW-0046">Antibiotic resistance</keyword>
<evidence type="ECO:0000256" key="6">
    <source>
        <dbReference type="SAM" id="Phobius"/>
    </source>
</evidence>
<sequence>MPVVALVVLHVFGDDPVPGADLPLGAHAVPGVLAMSAVFTGLLGLALALTTDREDGTLLRARATPDGVVGYVVGTVLAKAALTVTVLLLVLVPSFFLFDGLAPGRASTWVALAGVVALGLLATLPLGVVIGAAVGGTSRLGLVSLPVMALLVVSGVFYPITALPGWAQAVGQAFPLYWFGLGLRSALLPDAAAAVEVGGGWRPVWTAVALGLWAVVGFALAPPLLRRTTRREPGAPVPGRPVS</sequence>
<reference evidence="8 9" key="1">
    <citation type="submission" date="2017-06" db="EMBL/GenBank/DDBJ databases">
        <title>Cultured bacterium strain Saccharothrix yanglingensis Hhs.015.</title>
        <authorList>
            <person name="Xia Y."/>
        </authorList>
    </citation>
    <scope>NUCLEOTIDE SEQUENCE [LARGE SCALE GENOMIC DNA]</scope>
    <source>
        <strain evidence="8 9">Hhs.015</strain>
    </source>
</reference>
<protein>
    <submittedName>
        <fullName evidence="8">ABC transporter</fullName>
    </submittedName>
</protein>
<comment type="subcellular location">
    <subcellularLocation>
        <location evidence="1">Membrane</location>
        <topology evidence="1">Multi-pass membrane protein</topology>
    </subcellularLocation>
</comment>
<name>A0ABU0WWY0_9PSEU</name>
<proteinExistence type="predicted"/>
<evidence type="ECO:0000313" key="8">
    <source>
        <dbReference type="EMBL" id="MDQ2584371.1"/>
    </source>
</evidence>
<evidence type="ECO:0000256" key="3">
    <source>
        <dbReference type="ARBA" id="ARBA00022989"/>
    </source>
</evidence>